<organism evidence="1 2">
    <name type="scientific">Cylicostephanus goldi</name>
    <name type="common">Nematode worm</name>
    <dbReference type="NCBI Taxonomy" id="71465"/>
    <lineage>
        <taxon>Eukaryota</taxon>
        <taxon>Metazoa</taxon>
        <taxon>Ecdysozoa</taxon>
        <taxon>Nematoda</taxon>
        <taxon>Chromadorea</taxon>
        <taxon>Rhabditida</taxon>
        <taxon>Rhabditina</taxon>
        <taxon>Rhabditomorpha</taxon>
        <taxon>Strongyloidea</taxon>
        <taxon>Strongylidae</taxon>
        <taxon>Cylicostephanus</taxon>
    </lineage>
</organism>
<reference evidence="1 2" key="1">
    <citation type="submission" date="2018-11" db="EMBL/GenBank/DDBJ databases">
        <authorList>
            <consortium name="Pathogen Informatics"/>
        </authorList>
    </citation>
    <scope>NUCLEOTIDE SEQUENCE [LARGE SCALE GENOMIC DNA]</scope>
</reference>
<name>A0A3P6QKX5_CYLGO</name>
<keyword evidence="2" id="KW-1185">Reference proteome</keyword>
<dbReference type="EMBL" id="UYRV01001194">
    <property type="protein sequence ID" value="VDK46447.1"/>
    <property type="molecule type" value="Genomic_DNA"/>
</dbReference>
<sequence>MVHYTGSVLFAVSKQAEVRSAMHFGMSAVRLEFSLIKGACEWRPLGFVSLSLRPARLPSCLLINERGLIRIVQSSNRRVFCPLENIAAEFLFRVPSFSLAAVQQVARACSIDGTQLQRSVVPTLLSARRGKSLSATDLSHLLLLSKVVGSTDQHGELGGFVCYLSTGGTAVA</sequence>
<gene>
    <name evidence="1" type="ORF">CGOC_LOCUS769</name>
</gene>
<dbReference type="OrthoDB" id="10256179at2759"/>
<dbReference type="AlphaFoldDB" id="A0A3P6QKX5"/>
<dbReference type="Proteomes" id="UP000271889">
    <property type="component" value="Unassembled WGS sequence"/>
</dbReference>
<protein>
    <submittedName>
        <fullName evidence="1">Uncharacterized protein</fullName>
    </submittedName>
</protein>
<evidence type="ECO:0000313" key="2">
    <source>
        <dbReference type="Proteomes" id="UP000271889"/>
    </source>
</evidence>
<evidence type="ECO:0000313" key="1">
    <source>
        <dbReference type="EMBL" id="VDK46447.1"/>
    </source>
</evidence>
<proteinExistence type="predicted"/>
<accession>A0A3P6QKX5</accession>